<evidence type="ECO:0000313" key="1">
    <source>
        <dbReference type="EMBL" id="MFA1538039.1"/>
    </source>
</evidence>
<dbReference type="Proteomes" id="UP001569963">
    <property type="component" value="Unassembled WGS sequence"/>
</dbReference>
<dbReference type="SUPFAM" id="SSF56219">
    <property type="entry name" value="DNase I-like"/>
    <property type="match status" value="1"/>
</dbReference>
<organism evidence="1 2">
    <name type="scientific">Actinomadura monticuli</name>
    <dbReference type="NCBI Taxonomy" id="3097367"/>
    <lineage>
        <taxon>Bacteria</taxon>
        <taxon>Bacillati</taxon>
        <taxon>Actinomycetota</taxon>
        <taxon>Actinomycetes</taxon>
        <taxon>Streptosporangiales</taxon>
        <taxon>Thermomonosporaceae</taxon>
        <taxon>Actinomadura</taxon>
    </lineage>
</organism>
<dbReference type="RefSeq" id="WP_371947364.1">
    <property type="nucleotide sequence ID" value="NZ_JAXCEI010000001.1"/>
</dbReference>
<protein>
    <recommendedName>
        <fullName evidence="3">Endonuclease/exonuclease/phosphatase family protein</fullName>
    </recommendedName>
</protein>
<accession>A0ABV4Q684</accession>
<comment type="caution">
    <text evidence="1">The sequence shown here is derived from an EMBL/GenBank/DDBJ whole genome shotgun (WGS) entry which is preliminary data.</text>
</comment>
<dbReference type="Gene3D" id="3.60.10.10">
    <property type="entry name" value="Endonuclease/exonuclease/phosphatase"/>
    <property type="match status" value="1"/>
</dbReference>
<gene>
    <name evidence="1" type="ORF">SM611_03780</name>
</gene>
<evidence type="ECO:0000313" key="2">
    <source>
        <dbReference type="Proteomes" id="UP001569963"/>
    </source>
</evidence>
<proteinExistence type="predicted"/>
<reference evidence="1 2" key="1">
    <citation type="submission" date="2023-11" db="EMBL/GenBank/DDBJ databases">
        <title>Actinomadura monticuli sp. nov., isolated from volcanic ash.</title>
        <authorList>
            <person name="Lee S.D."/>
            <person name="Yang H."/>
            <person name="Kim I.S."/>
        </authorList>
    </citation>
    <scope>NUCLEOTIDE SEQUENCE [LARGE SCALE GENOMIC DNA]</scope>
    <source>
        <strain evidence="1 2">DLS-62</strain>
    </source>
</reference>
<keyword evidence="2" id="KW-1185">Reference proteome</keyword>
<dbReference type="InterPro" id="IPR036691">
    <property type="entry name" value="Endo/exonu/phosph_ase_sf"/>
</dbReference>
<name>A0ABV4Q684_9ACTN</name>
<evidence type="ECO:0008006" key="3">
    <source>
        <dbReference type="Google" id="ProtNLM"/>
    </source>
</evidence>
<sequence length="311" mass="34446">MTHLRLSYANIEHGGKTPAGYSAYSGDGGPYDYSKVTGMFHDADFPDIFVMGEADDYELHGMEGAWEAAAAIRDAGGPAYTPLPCSLPRDGGPFAPMIFVDTTKIVVRRFYYHRLPGFAARNRNLLVFTLPGHDDPIRLVAWHGDIFSSDTRLTDARRFDRLGEPAIPCMLLGDWNSVPSGPHFEPTDLNTPGVHSACQVNRRVKFQGGDRLAGPHLYDTRAMDALVGWWNPATRQREGGLGFHHVAELAEDYTPTQGEKYNGRQPLPIDAILLNKPLADAYVAGSYRVHEWRDPADPDSDHKRISATLDL</sequence>
<dbReference type="EMBL" id="JAXCEI010000001">
    <property type="protein sequence ID" value="MFA1538039.1"/>
    <property type="molecule type" value="Genomic_DNA"/>
</dbReference>